<accession>C6VZ72</accession>
<dbReference type="InterPro" id="IPR003594">
    <property type="entry name" value="HATPase_dom"/>
</dbReference>
<keyword evidence="4" id="KW-0808">Transferase</keyword>
<keyword evidence="8" id="KW-0902">Two-component regulatory system</keyword>
<dbReference type="eggNOG" id="COG0457">
    <property type="taxonomic scope" value="Bacteria"/>
</dbReference>
<dbReference type="Gene3D" id="3.30.565.10">
    <property type="entry name" value="Histidine kinase-like ATPase, C-terminal domain"/>
    <property type="match status" value="1"/>
</dbReference>
<dbReference type="PROSITE" id="PS50109">
    <property type="entry name" value="HIS_KIN"/>
    <property type="match status" value="1"/>
</dbReference>
<dbReference type="EMBL" id="CP001619">
    <property type="protein sequence ID" value="ACT91684.1"/>
    <property type="molecule type" value="Genomic_DNA"/>
</dbReference>
<dbReference type="HOGENOM" id="CLU_000445_106_2_10"/>
<dbReference type="SMART" id="SM00387">
    <property type="entry name" value="HATPase_c"/>
    <property type="match status" value="1"/>
</dbReference>
<dbReference type="InterPro" id="IPR050482">
    <property type="entry name" value="Sensor_HK_TwoCompSys"/>
</dbReference>
<dbReference type="eggNOG" id="COG4585">
    <property type="taxonomic scope" value="Bacteria"/>
</dbReference>
<dbReference type="GO" id="GO:0046983">
    <property type="term" value="F:protein dimerization activity"/>
    <property type="evidence" value="ECO:0007669"/>
    <property type="project" value="InterPro"/>
</dbReference>
<evidence type="ECO:0000256" key="9">
    <source>
        <dbReference type="SAM" id="Phobius"/>
    </source>
</evidence>
<dbReference type="EC" id="2.7.13.3" evidence="2"/>
<dbReference type="GO" id="GO:0000155">
    <property type="term" value="F:phosphorelay sensor kinase activity"/>
    <property type="evidence" value="ECO:0007669"/>
    <property type="project" value="InterPro"/>
</dbReference>
<keyword evidence="9" id="KW-0812">Transmembrane</keyword>
<keyword evidence="9" id="KW-0472">Membrane</keyword>
<dbReference type="Pfam" id="PF13424">
    <property type="entry name" value="TPR_12"/>
    <property type="match status" value="2"/>
</dbReference>
<name>C6VZ72_DYAFD</name>
<dbReference type="SUPFAM" id="SSF55874">
    <property type="entry name" value="ATPase domain of HSP90 chaperone/DNA topoisomerase II/histidine kinase"/>
    <property type="match status" value="1"/>
</dbReference>
<comment type="catalytic activity">
    <reaction evidence="1">
        <text>ATP + protein L-histidine = ADP + protein N-phospho-L-histidine.</text>
        <dbReference type="EC" id="2.7.13.3"/>
    </reaction>
</comment>
<evidence type="ECO:0000256" key="5">
    <source>
        <dbReference type="ARBA" id="ARBA00022741"/>
    </source>
</evidence>
<sequence>MNEFYKLILLFSLGCLLSASQCSTVGQHNGRERTEEVVESKPQEGFAEDTVLIHQYHKLASEYLFQDAEKSMFYSKHVLRLSQKHQWGKGKLLAYNLLSTYYLLDGSYDVLRELSNETITLSRQLNMPMFTAHGKRFLGESYSEYRQWDSSRINYEHAVQIFTRLKADSSLALSIENLGNCYREKSMYDVAVKLYDQAYEMFDKMNSDWGRATVLQSIGYMHVRLAHYAESEKYFQQSIALFRKIGNRYGEVNCLNDLSNTYYYQKKYDQSIEAGLRALAYSKIYHSTQQTNWALVTLSRSYKAKGMYDVALDYSQAVNFVRRMIHDETIKRQYTMYQLMHDNKLMDNEIQQKIINEQRIVQRFLIGFSCLAILFVIFLWFNNKKLRAKNAEIQSALIEGQTIERKRVAAELHDHLGGTLASLNWYLYGIDKKVLSEEEQKIYDSVHQMVGAAYKEVRSLSHNLMPAELEEHGLTMALHRLISKLNENKNIAFTFNLTGMNNRLNNKIEFELYSIVLELTNNIIKHSGATQASVDLTENVKTIVLVVSDNGTGMIEPNRQGVGLRNIKSRVESLHGKIQIQSEAQHGIRIEIEIPKVIIR</sequence>
<evidence type="ECO:0000313" key="11">
    <source>
        <dbReference type="EMBL" id="ACT91684.1"/>
    </source>
</evidence>
<protein>
    <recommendedName>
        <fullName evidence="2">histidine kinase</fullName>
        <ecNumber evidence="2">2.7.13.3</ecNumber>
    </recommendedName>
</protein>
<dbReference type="InterPro" id="IPR005467">
    <property type="entry name" value="His_kinase_dom"/>
</dbReference>
<dbReference type="Gene3D" id="1.20.5.1930">
    <property type="match status" value="1"/>
</dbReference>
<dbReference type="GO" id="GO:0005524">
    <property type="term" value="F:ATP binding"/>
    <property type="evidence" value="ECO:0007669"/>
    <property type="project" value="UniProtKB-KW"/>
</dbReference>
<evidence type="ECO:0000256" key="3">
    <source>
        <dbReference type="ARBA" id="ARBA00022553"/>
    </source>
</evidence>
<evidence type="ECO:0000256" key="4">
    <source>
        <dbReference type="ARBA" id="ARBA00022679"/>
    </source>
</evidence>
<evidence type="ECO:0000256" key="6">
    <source>
        <dbReference type="ARBA" id="ARBA00022777"/>
    </source>
</evidence>
<dbReference type="Gene3D" id="1.25.40.10">
    <property type="entry name" value="Tetratricopeptide repeat domain"/>
    <property type="match status" value="1"/>
</dbReference>
<dbReference type="Pfam" id="PF02518">
    <property type="entry name" value="HATPase_c"/>
    <property type="match status" value="1"/>
</dbReference>
<dbReference type="InterPro" id="IPR036890">
    <property type="entry name" value="HATPase_C_sf"/>
</dbReference>
<evidence type="ECO:0000256" key="8">
    <source>
        <dbReference type="ARBA" id="ARBA00023012"/>
    </source>
</evidence>
<dbReference type="STRING" id="471854.Dfer_0415"/>
<dbReference type="PANTHER" id="PTHR24421">
    <property type="entry name" value="NITRATE/NITRITE SENSOR PROTEIN NARX-RELATED"/>
    <property type="match status" value="1"/>
</dbReference>
<proteinExistence type="predicted"/>
<dbReference type="KEGG" id="dfe:Dfer_0415"/>
<keyword evidence="6 11" id="KW-0418">Kinase</keyword>
<feature type="transmembrane region" description="Helical" evidence="9">
    <location>
        <begin position="360"/>
        <end position="381"/>
    </location>
</feature>
<dbReference type="SMART" id="SM00028">
    <property type="entry name" value="TPR"/>
    <property type="match status" value="4"/>
</dbReference>
<evidence type="ECO:0000256" key="1">
    <source>
        <dbReference type="ARBA" id="ARBA00000085"/>
    </source>
</evidence>
<dbReference type="InterPro" id="IPR011990">
    <property type="entry name" value="TPR-like_helical_dom_sf"/>
</dbReference>
<evidence type="ECO:0000259" key="10">
    <source>
        <dbReference type="PROSITE" id="PS50109"/>
    </source>
</evidence>
<keyword evidence="7" id="KW-0067">ATP-binding</keyword>
<organism evidence="11 12">
    <name type="scientific">Dyadobacter fermentans (strain ATCC 700827 / DSM 18053 / CIP 107007 / KCTC 52180 / NS114)</name>
    <dbReference type="NCBI Taxonomy" id="471854"/>
    <lineage>
        <taxon>Bacteria</taxon>
        <taxon>Pseudomonadati</taxon>
        <taxon>Bacteroidota</taxon>
        <taxon>Cytophagia</taxon>
        <taxon>Cytophagales</taxon>
        <taxon>Spirosomataceae</taxon>
        <taxon>Dyadobacter</taxon>
    </lineage>
</organism>
<keyword evidence="9" id="KW-1133">Transmembrane helix</keyword>
<dbReference type="PANTHER" id="PTHR24421:SF10">
    <property type="entry name" value="NITRATE_NITRITE SENSOR PROTEIN NARQ"/>
    <property type="match status" value="1"/>
</dbReference>
<dbReference type="CDD" id="cd16917">
    <property type="entry name" value="HATPase_UhpB-NarQ-NarX-like"/>
    <property type="match status" value="1"/>
</dbReference>
<evidence type="ECO:0000256" key="2">
    <source>
        <dbReference type="ARBA" id="ARBA00012438"/>
    </source>
</evidence>
<keyword evidence="12" id="KW-1185">Reference proteome</keyword>
<evidence type="ECO:0000256" key="7">
    <source>
        <dbReference type="ARBA" id="ARBA00022840"/>
    </source>
</evidence>
<reference evidence="11 12" key="1">
    <citation type="journal article" date="2009" name="Stand. Genomic Sci.">
        <title>Complete genome sequence of Dyadobacter fermentans type strain (NS114).</title>
        <authorList>
            <person name="Lang E."/>
            <person name="Lapidus A."/>
            <person name="Chertkov O."/>
            <person name="Brettin T."/>
            <person name="Detter J.C."/>
            <person name="Han C."/>
            <person name="Copeland A."/>
            <person name="Glavina Del Rio T."/>
            <person name="Nolan M."/>
            <person name="Chen F."/>
            <person name="Lucas S."/>
            <person name="Tice H."/>
            <person name="Cheng J.F."/>
            <person name="Land M."/>
            <person name="Hauser L."/>
            <person name="Chang Y.J."/>
            <person name="Jeffries C.D."/>
            <person name="Kopitz M."/>
            <person name="Bruce D."/>
            <person name="Goodwin L."/>
            <person name="Pitluck S."/>
            <person name="Ovchinnikova G."/>
            <person name="Pati A."/>
            <person name="Ivanova N."/>
            <person name="Mavrommatis K."/>
            <person name="Chen A."/>
            <person name="Palaniappan K."/>
            <person name="Chain P."/>
            <person name="Bristow J."/>
            <person name="Eisen J.A."/>
            <person name="Markowitz V."/>
            <person name="Hugenholtz P."/>
            <person name="Goker M."/>
            <person name="Rohde M."/>
            <person name="Kyrpides N.C."/>
            <person name="Klenk H.P."/>
        </authorList>
    </citation>
    <scope>NUCLEOTIDE SEQUENCE [LARGE SCALE GENOMIC DNA]</scope>
    <source>
        <strain evidence="12">ATCC 700827 / DSM 18053 / CIP 107007 / KCTC 52180 / NS114</strain>
    </source>
</reference>
<dbReference type="Pfam" id="PF07730">
    <property type="entry name" value="HisKA_3"/>
    <property type="match status" value="1"/>
</dbReference>
<dbReference type="InterPro" id="IPR019734">
    <property type="entry name" value="TPR_rpt"/>
</dbReference>
<keyword evidence="3" id="KW-0597">Phosphoprotein</keyword>
<dbReference type="SUPFAM" id="SSF48452">
    <property type="entry name" value="TPR-like"/>
    <property type="match status" value="1"/>
</dbReference>
<dbReference type="OrthoDB" id="613934at2"/>
<dbReference type="RefSeq" id="WP_012780032.1">
    <property type="nucleotide sequence ID" value="NC_013037.1"/>
</dbReference>
<evidence type="ECO:0000313" key="12">
    <source>
        <dbReference type="Proteomes" id="UP000002011"/>
    </source>
</evidence>
<dbReference type="GO" id="GO:0016020">
    <property type="term" value="C:membrane"/>
    <property type="evidence" value="ECO:0007669"/>
    <property type="project" value="InterPro"/>
</dbReference>
<dbReference type="Proteomes" id="UP000002011">
    <property type="component" value="Chromosome"/>
</dbReference>
<keyword evidence="5" id="KW-0547">Nucleotide-binding</keyword>
<feature type="domain" description="Histidine kinase" evidence="10">
    <location>
        <begin position="407"/>
        <end position="598"/>
    </location>
</feature>
<dbReference type="InterPro" id="IPR011712">
    <property type="entry name" value="Sig_transdc_His_kin_sub3_dim/P"/>
</dbReference>
<dbReference type="AlphaFoldDB" id="C6VZ72"/>
<gene>
    <name evidence="11" type="ordered locus">Dfer_0415</name>
</gene>